<sequence length="171" mass="19334">MAIESLQLTMAAIILDRKRAMYPAMRGHLFFHNHGKYSELLKEIDNALLEEELLFEDKLQRVKLSPGGLFNVKTLSREDGRKVKPKMEGVPKFRSAYEKKKYRTEARDAADTALEQGGKTVRSSKGHLVLEAAAMSLVHCIVADGKRQNTRQITIDMSPPTTTLEYEVEEA</sequence>
<accession>A0ABR4P5M7</accession>
<proteinExistence type="predicted"/>
<comment type="caution">
    <text evidence="1">The sequence shown here is derived from an EMBL/GenBank/DDBJ whole genome shotgun (WGS) entry which is preliminary data.</text>
</comment>
<keyword evidence="2" id="KW-1185">Reference proteome</keyword>
<evidence type="ECO:0000313" key="1">
    <source>
        <dbReference type="EMBL" id="KAL3418586.1"/>
    </source>
</evidence>
<protein>
    <submittedName>
        <fullName evidence="1">Uncharacterized protein</fullName>
    </submittedName>
</protein>
<evidence type="ECO:0000313" key="2">
    <source>
        <dbReference type="Proteomes" id="UP001629113"/>
    </source>
</evidence>
<dbReference type="EMBL" id="JBFCZG010000009">
    <property type="protein sequence ID" value="KAL3418586.1"/>
    <property type="molecule type" value="Genomic_DNA"/>
</dbReference>
<dbReference type="Proteomes" id="UP001629113">
    <property type="component" value="Unassembled WGS sequence"/>
</dbReference>
<organism evidence="1 2">
    <name type="scientific">Phlyctema vagabunda</name>
    <dbReference type="NCBI Taxonomy" id="108571"/>
    <lineage>
        <taxon>Eukaryota</taxon>
        <taxon>Fungi</taxon>
        <taxon>Dikarya</taxon>
        <taxon>Ascomycota</taxon>
        <taxon>Pezizomycotina</taxon>
        <taxon>Leotiomycetes</taxon>
        <taxon>Helotiales</taxon>
        <taxon>Dermateaceae</taxon>
        <taxon>Phlyctema</taxon>
    </lineage>
</organism>
<gene>
    <name evidence="1" type="ORF">PVAG01_10302</name>
</gene>
<name>A0ABR4P5M7_9HELO</name>
<reference evidence="1 2" key="1">
    <citation type="submission" date="2024-06" db="EMBL/GenBank/DDBJ databases">
        <title>Complete genome of Phlyctema vagabunda strain 19-DSS-EL-015.</title>
        <authorList>
            <person name="Fiorenzani C."/>
        </authorList>
    </citation>
    <scope>NUCLEOTIDE SEQUENCE [LARGE SCALE GENOMIC DNA]</scope>
    <source>
        <strain evidence="1 2">19-DSS-EL-015</strain>
    </source>
</reference>